<dbReference type="InterPro" id="IPR011992">
    <property type="entry name" value="EF-hand-dom_pair"/>
</dbReference>
<dbReference type="InterPro" id="IPR013112">
    <property type="entry name" value="FAD-bd_8"/>
</dbReference>
<dbReference type="InterPro" id="IPR000778">
    <property type="entry name" value="Cyt_b245_heavy_chain"/>
</dbReference>
<dbReference type="SUPFAM" id="SSF63380">
    <property type="entry name" value="Riboflavin synthase domain-like"/>
    <property type="match status" value="1"/>
</dbReference>
<dbReference type="PROSITE" id="PS51384">
    <property type="entry name" value="FAD_FR"/>
    <property type="match status" value="1"/>
</dbReference>
<evidence type="ECO:0000256" key="1">
    <source>
        <dbReference type="ARBA" id="ARBA00004141"/>
    </source>
</evidence>
<dbReference type="CDD" id="cd06186">
    <property type="entry name" value="NOX_Duox_like_FAD_NADP"/>
    <property type="match status" value="1"/>
</dbReference>
<keyword evidence="3" id="KW-0575">Peroxidase</keyword>
<dbReference type="PROSITE" id="PS00018">
    <property type="entry name" value="EF_HAND_1"/>
    <property type="match status" value="1"/>
</dbReference>
<dbReference type="InterPro" id="IPR050369">
    <property type="entry name" value="RBOH/FRE"/>
</dbReference>
<evidence type="ECO:0000256" key="12">
    <source>
        <dbReference type="ARBA" id="ARBA00023136"/>
    </source>
</evidence>
<dbReference type="InterPro" id="IPR013121">
    <property type="entry name" value="Fe_red_NAD-bd_6"/>
</dbReference>
<evidence type="ECO:0000256" key="3">
    <source>
        <dbReference type="ARBA" id="ARBA00022559"/>
    </source>
</evidence>
<dbReference type="Pfam" id="PF08022">
    <property type="entry name" value="FAD_binding_8"/>
    <property type="match status" value="1"/>
</dbReference>
<evidence type="ECO:0000256" key="7">
    <source>
        <dbReference type="ARBA" id="ARBA00022827"/>
    </source>
</evidence>
<dbReference type="SUPFAM" id="SSF52343">
    <property type="entry name" value="Ferredoxin reductase-like, C-terminal NADP-linked domain"/>
    <property type="match status" value="1"/>
</dbReference>
<feature type="domain" description="EF-hand" evidence="15">
    <location>
        <begin position="345"/>
        <end position="380"/>
    </location>
</feature>
<dbReference type="PROSITE" id="PS50222">
    <property type="entry name" value="EF_HAND_2"/>
    <property type="match status" value="2"/>
</dbReference>
<evidence type="ECO:0000259" key="15">
    <source>
        <dbReference type="PROSITE" id="PS50222"/>
    </source>
</evidence>
<evidence type="ECO:0000313" key="17">
    <source>
        <dbReference type="EMBL" id="CAK9225625.1"/>
    </source>
</evidence>
<feature type="transmembrane region" description="Helical" evidence="14">
    <location>
        <begin position="783"/>
        <end position="800"/>
    </location>
</feature>
<keyword evidence="6" id="KW-0479">Metal-binding</keyword>
<dbReference type="InterPro" id="IPR039261">
    <property type="entry name" value="FNR_nucleotide-bd"/>
</dbReference>
<dbReference type="Pfam" id="PF08414">
    <property type="entry name" value="NADPH_Ox"/>
    <property type="match status" value="1"/>
</dbReference>
<evidence type="ECO:0000256" key="10">
    <source>
        <dbReference type="ARBA" id="ARBA00022989"/>
    </source>
</evidence>
<dbReference type="PANTHER" id="PTHR11972">
    <property type="entry name" value="NADPH OXIDASE"/>
    <property type="match status" value="1"/>
</dbReference>
<dbReference type="PANTHER" id="PTHR11972:SF153">
    <property type="entry name" value="SUPEROXIDE-GENERATING NADPH OXIDASE HEAVY CHAIN SUBUNIT A"/>
    <property type="match status" value="1"/>
</dbReference>
<name>A0ABP0UMJ8_9BRYO</name>
<dbReference type="InterPro" id="IPR002048">
    <property type="entry name" value="EF_hand_dom"/>
</dbReference>
<comment type="subcellular location">
    <subcellularLocation>
        <location evidence="1">Membrane</location>
        <topology evidence="1">Multi-pass membrane protein</topology>
    </subcellularLocation>
</comment>
<evidence type="ECO:0000259" key="16">
    <source>
        <dbReference type="PROSITE" id="PS51384"/>
    </source>
</evidence>
<dbReference type="InterPro" id="IPR013623">
    <property type="entry name" value="NADPH_Ox"/>
</dbReference>
<dbReference type="InterPro" id="IPR017927">
    <property type="entry name" value="FAD-bd_FR_type"/>
</dbReference>
<dbReference type="EMBL" id="OZ019897">
    <property type="protein sequence ID" value="CAK9225625.1"/>
    <property type="molecule type" value="Genomic_DNA"/>
</dbReference>
<dbReference type="InterPro" id="IPR018247">
    <property type="entry name" value="EF_Hand_1_Ca_BS"/>
</dbReference>
<dbReference type="Gene3D" id="1.10.238.10">
    <property type="entry name" value="EF-hand"/>
    <property type="match status" value="1"/>
</dbReference>
<dbReference type="Gene3D" id="2.40.30.10">
    <property type="entry name" value="Translation factors"/>
    <property type="match status" value="1"/>
</dbReference>
<dbReference type="Pfam" id="PF08030">
    <property type="entry name" value="NAD_binding_6"/>
    <property type="match status" value="1"/>
</dbReference>
<dbReference type="CDD" id="cd00051">
    <property type="entry name" value="EFh"/>
    <property type="match status" value="1"/>
</dbReference>
<keyword evidence="11" id="KW-0560">Oxidoreductase</keyword>
<evidence type="ECO:0000256" key="6">
    <source>
        <dbReference type="ARBA" id="ARBA00022723"/>
    </source>
</evidence>
<evidence type="ECO:0000256" key="9">
    <source>
        <dbReference type="ARBA" id="ARBA00022857"/>
    </source>
</evidence>
<feature type="region of interest" description="Disordered" evidence="13">
    <location>
        <begin position="68"/>
        <end position="100"/>
    </location>
</feature>
<keyword evidence="8" id="KW-0106">Calcium</keyword>
<keyword evidence="18" id="KW-1185">Reference proteome</keyword>
<organism evidence="17 18">
    <name type="scientific">Sphagnum troendelagicum</name>
    <dbReference type="NCBI Taxonomy" id="128251"/>
    <lineage>
        <taxon>Eukaryota</taxon>
        <taxon>Viridiplantae</taxon>
        <taxon>Streptophyta</taxon>
        <taxon>Embryophyta</taxon>
        <taxon>Bryophyta</taxon>
        <taxon>Sphagnophytina</taxon>
        <taxon>Sphagnopsida</taxon>
        <taxon>Sphagnales</taxon>
        <taxon>Sphagnaceae</taxon>
        <taxon>Sphagnum</taxon>
    </lineage>
</organism>
<dbReference type="SFLD" id="SFLDG01169">
    <property type="entry name" value="NADPH_oxidase_subgroup_(NOX)"/>
    <property type="match status" value="1"/>
</dbReference>
<evidence type="ECO:0000256" key="11">
    <source>
        <dbReference type="ARBA" id="ARBA00023002"/>
    </source>
</evidence>
<keyword evidence="4" id="KW-0285">Flavoprotein</keyword>
<comment type="similarity">
    <text evidence="2">Belongs to the RBOH (TC 5.B.1.3) family.</text>
</comment>
<evidence type="ECO:0000256" key="13">
    <source>
        <dbReference type="SAM" id="MobiDB-lite"/>
    </source>
</evidence>
<dbReference type="SUPFAM" id="SSF47473">
    <property type="entry name" value="EF-hand"/>
    <property type="match status" value="1"/>
</dbReference>
<evidence type="ECO:0000256" key="5">
    <source>
        <dbReference type="ARBA" id="ARBA00022692"/>
    </source>
</evidence>
<dbReference type="InterPro" id="IPR017938">
    <property type="entry name" value="Riboflavin_synthase-like_b-brl"/>
</dbReference>
<feature type="domain" description="FAD-binding FR-type" evidence="16">
    <location>
        <begin position="654"/>
        <end position="777"/>
    </location>
</feature>
<evidence type="ECO:0000256" key="14">
    <source>
        <dbReference type="SAM" id="Phobius"/>
    </source>
</evidence>
<proteinExistence type="inferred from homology"/>
<accession>A0ABP0UMJ8</accession>
<sequence>MVSPGESSIDVMIDAQRESVLLRNTAQVAAAATTSRRGPGGGGALPSMMQPEYDQAQWESGSFDYKRAPARSPGVRESTPTSMAAGWSRSRSTPHSKTFRDSLKRSVLKVKEFSQELVRLPTRKAGPSSPTVRIEDIDSGSAAAAHEPLVDSELGLVDDDGAFDPRRRRLGPSSLAPAAGNKKKALVARIDSTGAGFALEGLRFIAQATAATEEGQNKLWEAVEARFHSLAVSPDNQLQQLPRSKFPECIGMKDSKEFATELYDVLVRRKGGSAAAASLSVQESISKDELHEFWLEITDNSFDTRMEIFFDICDKNADGQITGEEVKEVIVLSASANKLTKLKEQAEEYAALIMEELDVDQMGYIELSQLKALMQGSVAALNKEAIIQYTQILIPQKTKNHIQRFMDRSRLFLMENWKRLWVIVLWLGAMAGLFSWKFLQYRNKNAFIVMGYCVCVAKASIETVKLNMALILLPVCRNTLTWLRCTKLGSFIPSDDNLEFHKIIAAAIGVGVLLHSIMHITCDLPRIANASHEKFERSLGEDFNYHQPTYWDLVKTIDGITGIAMLLLMSIAFLFASRWFRRSLVKLPRPFHRMTGFNAFWYTHHIFIIVYVLLIVHGQMLILRNKWYHKTTWMYIAIPVILYSGEKAFCALRSNHHRVDVVKASIHTGNVLAILMTKPANFKYKSGMYLFVKCPQISSFEWHPFSITSAPGDPFLSFHIRASGDWTTAMRQIFTEACGGRMHMQAQNDFGLSGEITSAPRFPRLHIDGPYGAPAQDYLKYDVLLLVGLGIGATPFISILKDMLNRSKENSPISSPVKGQRHHHQKPQCTMTKAYFYWVTREQGSFDWFRGVMKDVEESDQKAVIEMHNYLTSVYEEGDARSALVTMLQALNQAKDGMDFVSGTRARTHFGRPSWKTVFSSLAATHKDKHIGVFYCGPVALVKELQTLCSTYTSKSTTKFEFHKENF</sequence>
<keyword evidence="10 14" id="KW-1133">Transmembrane helix</keyword>
<feature type="transmembrane region" description="Helical" evidence="14">
    <location>
        <begin position="600"/>
        <end position="623"/>
    </location>
</feature>
<keyword evidence="12 14" id="KW-0472">Membrane</keyword>
<evidence type="ECO:0000256" key="4">
    <source>
        <dbReference type="ARBA" id="ARBA00022630"/>
    </source>
</evidence>
<dbReference type="InterPro" id="IPR013130">
    <property type="entry name" value="Fe3_Rdtase_TM_dom"/>
</dbReference>
<dbReference type="Pfam" id="PF01794">
    <property type="entry name" value="Ferric_reduct"/>
    <property type="match status" value="1"/>
</dbReference>
<feature type="domain" description="EF-hand" evidence="15">
    <location>
        <begin position="301"/>
        <end position="336"/>
    </location>
</feature>
<evidence type="ECO:0000256" key="2">
    <source>
        <dbReference type="ARBA" id="ARBA00007975"/>
    </source>
</evidence>
<reference evidence="17" key="1">
    <citation type="submission" date="2024-02" db="EMBL/GenBank/DDBJ databases">
        <authorList>
            <consortium name="ELIXIR-Norway"/>
            <consortium name="Elixir Norway"/>
        </authorList>
    </citation>
    <scope>NUCLEOTIDE SEQUENCE</scope>
</reference>
<keyword evidence="9" id="KW-0521">NADP</keyword>
<feature type="transmembrane region" description="Helical" evidence="14">
    <location>
        <begin position="560"/>
        <end position="580"/>
    </location>
</feature>
<dbReference type="Gene3D" id="3.40.50.80">
    <property type="entry name" value="Nucleotide-binding domain of ferredoxin-NADP reductase (FNR) module"/>
    <property type="match status" value="1"/>
</dbReference>
<keyword evidence="5 14" id="KW-0812">Transmembrane</keyword>
<keyword evidence="7" id="KW-0274">FAD</keyword>
<feature type="transmembrane region" description="Helical" evidence="14">
    <location>
        <begin position="420"/>
        <end position="439"/>
    </location>
</feature>
<evidence type="ECO:0000256" key="8">
    <source>
        <dbReference type="ARBA" id="ARBA00022837"/>
    </source>
</evidence>
<dbReference type="PRINTS" id="PR00466">
    <property type="entry name" value="GP91PHOX"/>
</dbReference>
<dbReference type="Proteomes" id="UP001497512">
    <property type="component" value="Chromosome 5"/>
</dbReference>
<gene>
    <name evidence="17" type="ORF">CSSPTR1EN2_LOCUS17739</name>
</gene>
<protein>
    <submittedName>
        <fullName evidence="17">Uncharacterized protein</fullName>
    </submittedName>
</protein>
<evidence type="ECO:0000313" key="18">
    <source>
        <dbReference type="Proteomes" id="UP001497512"/>
    </source>
</evidence>